<comment type="caution">
    <text evidence="1">The sequence shown here is derived from an EMBL/GenBank/DDBJ whole genome shotgun (WGS) entry which is preliminary data.</text>
</comment>
<proteinExistence type="predicted"/>
<evidence type="ECO:0000313" key="1">
    <source>
        <dbReference type="EMBL" id="MEQ2293057.1"/>
    </source>
</evidence>
<dbReference type="Gene3D" id="2.40.70.10">
    <property type="entry name" value="Acid Proteases"/>
    <property type="match status" value="1"/>
</dbReference>
<organism evidence="1 2">
    <name type="scientific">Ameca splendens</name>
    <dbReference type="NCBI Taxonomy" id="208324"/>
    <lineage>
        <taxon>Eukaryota</taxon>
        <taxon>Metazoa</taxon>
        <taxon>Chordata</taxon>
        <taxon>Craniata</taxon>
        <taxon>Vertebrata</taxon>
        <taxon>Euteleostomi</taxon>
        <taxon>Actinopterygii</taxon>
        <taxon>Neopterygii</taxon>
        <taxon>Teleostei</taxon>
        <taxon>Neoteleostei</taxon>
        <taxon>Acanthomorphata</taxon>
        <taxon>Ovalentaria</taxon>
        <taxon>Atherinomorphae</taxon>
        <taxon>Cyprinodontiformes</taxon>
        <taxon>Goodeidae</taxon>
        <taxon>Ameca</taxon>
    </lineage>
</organism>
<accession>A0ABV0YHF6</accession>
<protein>
    <recommendedName>
        <fullName evidence="3">Aspartic peptidase DDI1-type domain-containing protein</fullName>
    </recommendedName>
</protein>
<dbReference type="InterPro" id="IPR021109">
    <property type="entry name" value="Peptidase_aspartic_dom_sf"/>
</dbReference>
<evidence type="ECO:0000313" key="2">
    <source>
        <dbReference type="Proteomes" id="UP001469553"/>
    </source>
</evidence>
<name>A0ABV0YHF6_9TELE</name>
<dbReference type="CDD" id="cd00303">
    <property type="entry name" value="retropepsin_like"/>
    <property type="match status" value="1"/>
</dbReference>
<dbReference type="EMBL" id="JAHRIP010031557">
    <property type="protein sequence ID" value="MEQ2293057.1"/>
    <property type="molecule type" value="Genomic_DNA"/>
</dbReference>
<dbReference type="Proteomes" id="UP001469553">
    <property type="component" value="Unassembled WGS sequence"/>
</dbReference>
<evidence type="ECO:0008006" key="3">
    <source>
        <dbReference type="Google" id="ProtNLM"/>
    </source>
</evidence>
<keyword evidence="2" id="KW-1185">Reference proteome</keyword>
<sequence>MGCHLNPCKLGELVSVLMKERRDLKLGSACTVVYQAISALSARFAQKSQPPVIQGALAGIVQQSDYPRFLLQTTLCNNSKQIPLMALIDSGSEQNLISPDLVQKLNLPVCDLEPS</sequence>
<gene>
    <name evidence="1" type="ORF">AMECASPLE_029329</name>
</gene>
<reference evidence="1 2" key="1">
    <citation type="submission" date="2021-06" db="EMBL/GenBank/DDBJ databases">
        <authorList>
            <person name="Palmer J.M."/>
        </authorList>
    </citation>
    <scope>NUCLEOTIDE SEQUENCE [LARGE SCALE GENOMIC DNA]</scope>
    <source>
        <strain evidence="1 2">AS_MEX2019</strain>
        <tissue evidence="1">Muscle</tissue>
    </source>
</reference>